<dbReference type="GO" id="GO:0016020">
    <property type="term" value="C:membrane"/>
    <property type="evidence" value="ECO:0007669"/>
    <property type="project" value="UniProtKB-SubCell"/>
</dbReference>
<dbReference type="EMBL" id="KV442067">
    <property type="protein sequence ID" value="OAQ26449.1"/>
    <property type="molecule type" value="Genomic_DNA"/>
</dbReference>
<evidence type="ECO:0000256" key="10">
    <source>
        <dbReference type="SAM" id="Phobius"/>
    </source>
</evidence>
<keyword evidence="4 8" id="KW-0863">Zinc-finger</keyword>
<evidence type="ECO:0000256" key="4">
    <source>
        <dbReference type="ARBA" id="ARBA00022771"/>
    </source>
</evidence>
<evidence type="ECO:0000256" key="5">
    <source>
        <dbReference type="ARBA" id="ARBA00022833"/>
    </source>
</evidence>
<dbReference type="Pfam" id="PF13639">
    <property type="entry name" value="zf-RING_2"/>
    <property type="match status" value="1"/>
</dbReference>
<keyword evidence="2 10" id="KW-0812">Transmembrane</keyword>
<organism evidence="12 13">
    <name type="scientific">Linnemannia elongata AG-77</name>
    <dbReference type="NCBI Taxonomy" id="1314771"/>
    <lineage>
        <taxon>Eukaryota</taxon>
        <taxon>Fungi</taxon>
        <taxon>Fungi incertae sedis</taxon>
        <taxon>Mucoromycota</taxon>
        <taxon>Mortierellomycotina</taxon>
        <taxon>Mortierellomycetes</taxon>
        <taxon>Mortierellales</taxon>
        <taxon>Mortierellaceae</taxon>
        <taxon>Linnemannia</taxon>
    </lineage>
</organism>
<keyword evidence="7 10" id="KW-0472">Membrane</keyword>
<evidence type="ECO:0000256" key="3">
    <source>
        <dbReference type="ARBA" id="ARBA00022723"/>
    </source>
</evidence>
<feature type="compositionally biased region" description="Low complexity" evidence="9">
    <location>
        <begin position="1"/>
        <end position="18"/>
    </location>
</feature>
<evidence type="ECO:0000256" key="6">
    <source>
        <dbReference type="ARBA" id="ARBA00022989"/>
    </source>
</evidence>
<dbReference type="SMART" id="SM00184">
    <property type="entry name" value="RING"/>
    <property type="match status" value="1"/>
</dbReference>
<evidence type="ECO:0000256" key="8">
    <source>
        <dbReference type="PROSITE-ProRule" id="PRU00175"/>
    </source>
</evidence>
<evidence type="ECO:0000256" key="7">
    <source>
        <dbReference type="ARBA" id="ARBA00023136"/>
    </source>
</evidence>
<dbReference type="InterPro" id="IPR013083">
    <property type="entry name" value="Znf_RING/FYVE/PHD"/>
</dbReference>
<evidence type="ECO:0000256" key="1">
    <source>
        <dbReference type="ARBA" id="ARBA00004167"/>
    </source>
</evidence>
<evidence type="ECO:0000256" key="2">
    <source>
        <dbReference type="ARBA" id="ARBA00022692"/>
    </source>
</evidence>
<proteinExistence type="predicted"/>
<dbReference type="FunFam" id="3.30.40.10:FF:000388">
    <property type="entry name" value="Putative RING zinc finger domain superfamily protein"/>
    <property type="match status" value="1"/>
</dbReference>
<name>A0A197JQ25_9FUNG</name>
<dbReference type="Gene3D" id="3.30.40.10">
    <property type="entry name" value="Zinc/RING finger domain, C3HC4 (zinc finger)"/>
    <property type="match status" value="1"/>
</dbReference>
<dbReference type="OrthoDB" id="8062037at2759"/>
<dbReference type="AlphaFoldDB" id="A0A197JQ25"/>
<feature type="region of interest" description="Disordered" evidence="9">
    <location>
        <begin position="1"/>
        <end position="35"/>
    </location>
</feature>
<dbReference type="PANTHER" id="PTHR47168:SF1">
    <property type="entry name" value="OS02G0798600 PROTEIN"/>
    <property type="match status" value="1"/>
</dbReference>
<reference evidence="12 13" key="1">
    <citation type="submission" date="2016-05" db="EMBL/GenBank/DDBJ databases">
        <title>Genome sequencing reveals origins of a unique bacterial endosymbiosis in the earliest lineages of terrestrial Fungi.</title>
        <authorList>
            <consortium name="DOE Joint Genome Institute"/>
            <person name="Uehling J."/>
            <person name="Gryganskyi A."/>
            <person name="Hameed K."/>
            <person name="Tschaplinski T."/>
            <person name="Misztal P."/>
            <person name="Wu S."/>
            <person name="Desiro A."/>
            <person name="Vande Pol N."/>
            <person name="Du Z.-Y."/>
            <person name="Zienkiewicz A."/>
            <person name="Zienkiewicz K."/>
            <person name="Morin E."/>
            <person name="Tisserant E."/>
            <person name="Splivallo R."/>
            <person name="Hainaut M."/>
            <person name="Henrissat B."/>
            <person name="Ohm R."/>
            <person name="Kuo A."/>
            <person name="Yan J."/>
            <person name="Lipzen A."/>
            <person name="Nolan M."/>
            <person name="Labutti K."/>
            <person name="Barry K."/>
            <person name="Goldstein A."/>
            <person name="Labbe J."/>
            <person name="Schadt C."/>
            <person name="Tuskan G."/>
            <person name="Grigoriev I."/>
            <person name="Martin F."/>
            <person name="Vilgalys R."/>
            <person name="Bonito G."/>
        </authorList>
    </citation>
    <scope>NUCLEOTIDE SEQUENCE [LARGE SCALE GENOMIC DNA]</scope>
    <source>
        <strain evidence="12 13">AG-77</strain>
    </source>
</reference>
<evidence type="ECO:0000256" key="9">
    <source>
        <dbReference type="SAM" id="MobiDB-lite"/>
    </source>
</evidence>
<feature type="domain" description="RING-type" evidence="11">
    <location>
        <begin position="44"/>
        <end position="86"/>
    </location>
</feature>
<accession>A0A197JQ25</accession>
<protein>
    <recommendedName>
        <fullName evidence="11">RING-type domain-containing protein</fullName>
    </recommendedName>
</protein>
<dbReference type="PROSITE" id="PS50089">
    <property type="entry name" value="ZF_RING_2"/>
    <property type="match status" value="1"/>
</dbReference>
<dbReference type="SUPFAM" id="SSF57850">
    <property type="entry name" value="RING/U-box"/>
    <property type="match status" value="1"/>
</dbReference>
<dbReference type="STRING" id="1314771.A0A197JQ25"/>
<keyword evidence="13" id="KW-1185">Reference proteome</keyword>
<comment type="subcellular location">
    <subcellularLocation>
        <location evidence="1">Membrane</location>
        <topology evidence="1">Single-pass membrane protein</topology>
    </subcellularLocation>
</comment>
<feature type="transmembrane region" description="Helical" evidence="10">
    <location>
        <begin position="99"/>
        <end position="118"/>
    </location>
</feature>
<dbReference type="InterPro" id="IPR001841">
    <property type="entry name" value="Znf_RING"/>
</dbReference>
<dbReference type="Proteomes" id="UP000078512">
    <property type="component" value="Unassembled WGS sequence"/>
</dbReference>
<keyword evidence="3" id="KW-0479">Metal-binding</keyword>
<evidence type="ECO:0000313" key="12">
    <source>
        <dbReference type="EMBL" id="OAQ26449.1"/>
    </source>
</evidence>
<keyword evidence="6 10" id="KW-1133">Transmembrane helix</keyword>
<evidence type="ECO:0000259" key="11">
    <source>
        <dbReference type="PROSITE" id="PS50089"/>
    </source>
</evidence>
<sequence>MATFITTSSTDTSTSTSTAFTGGGPARRGKGASGKQRKRRYDPCAICLEEYEVGDQLRELPCKHFFHSQCIDPWFKDVHGICPVCKRDYSEGKQSSLKFSTLLVFFIYLSFYVVRFLARRACFFFDSGWNLTKLFYTLPIVPTT</sequence>
<dbReference type="GO" id="GO:0008270">
    <property type="term" value="F:zinc ion binding"/>
    <property type="evidence" value="ECO:0007669"/>
    <property type="project" value="UniProtKB-KW"/>
</dbReference>
<gene>
    <name evidence="12" type="ORF">K457DRAFT_79102</name>
</gene>
<keyword evidence="5" id="KW-0862">Zinc</keyword>
<dbReference type="InterPro" id="IPR051653">
    <property type="entry name" value="E3_ligase_sorting_rcpt"/>
</dbReference>
<dbReference type="PANTHER" id="PTHR47168">
    <property type="entry name" value="RING ZINC FINGER DOMAIN SUPERFAMILY PROTEIN-RELATED"/>
    <property type="match status" value="1"/>
</dbReference>
<evidence type="ECO:0000313" key="13">
    <source>
        <dbReference type="Proteomes" id="UP000078512"/>
    </source>
</evidence>